<dbReference type="RefSeq" id="YP_009877072.1">
    <property type="nucleotide sequence ID" value="NC_049384.1"/>
</dbReference>
<evidence type="ECO:0000313" key="2">
    <source>
        <dbReference type="EMBL" id="BBK03808.1"/>
    </source>
</evidence>
<evidence type="ECO:0000256" key="1">
    <source>
        <dbReference type="SAM" id="Phobius"/>
    </source>
</evidence>
<keyword evidence="1" id="KW-0472">Membrane</keyword>
<dbReference type="GeneID" id="55806113"/>
<feature type="transmembrane region" description="Helical" evidence="1">
    <location>
        <begin position="72"/>
        <end position="91"/>
    </location>
</feature>
<name>A0A4P2WVD6_9CAUD</name>
<dbReference type="KEGG" id="vg:55806113"/>
<sequence length="114" mass="12789">MTAFNQYTKALDGVGPVSIDRIKSLAAEFFPYDTANPGQMECIVEAVDALLNKKVKHVIIEAPTGVGKSSSALPFIMCFAIWFLSAIRMASSARLSRRRPKVCRISMRRRKPWR</sequence>
<evidence type="ECO:0000313" key="3">
    <source>
        <dbReference type="Proteomes" id="UP000248666"/>
    </source>
</evidence>
<protein>
    <submittedName>
        <fullName evidence="2">Uncharacterized protein</fullName>
    </submittedName>
</protein>
<dbReference type="EMBL" id="LC373201">
    <property type="protein sequence ID" value="BBK03808.1"/>
    <property type="molecule type" value="Genomic_DNA"/>
</dbReference>
<keyword evidence="1" id="KW-0812">Transmembrane</keyword>
<reference evidence="2 3" key="1">
    <citation type="submission" date="2018-02" db="EMBL/GenBank/DDBJ databases">
        <title>Isolation and characterization of bacteriophage of Enterobacter asburiae, a cause of soft rot disease of plants in Vietnam.</title>
        <authorList>
            <person name="Doi K."/>
            <person name="Nagayoshi Y."/>
            <person name="Fujino Y."/>
            <person name="Thanh N.C."/>
        </authorList>
    </citation>
    <scope>NUCLEOTIDE SEQUENCE [LARGE SCALE GENOMIC DNA]</scope>
</reference>
<organism evidence="2 3">
    <name type="scientific">Enterobacter phage EspM4VN</name>
    <dbReference type="NCBI Taxonomy" id="2137745"/>
    <lineage>
        <taxon>Viruses</taxon>
        <taxon>Duplodnaviria</taxon>
        <taxon>Heunggongvirae</taxon>
        <taxon>Uroviricota</taxon>
        <taxon>Caudoviricetes</taxon>
        <taxon>Pantevenvirales</taxon>
        <taxon>Ackermannviridae</taxon>
        <taxon>Aglimvirinae</taxon>
        <taxon>Agtrevirus</taxon>
        <taxon>Agtrevirus EM4</taxon>
    </lineage>
</organism>
<dbReference type="SUPFAM" id="SSF52540">
    <property type="entry name" value="P-loop containing nucleoside triphosphate hydrolases"/>
    <property type="match status" value="1"/>
</dbReference>
<dbReference type="Proteomes" id="UP000248666">
    <property type="component" value="Segment"/>
</dbReference>
<keyword evidence="1" id="KW-1133">Transmembrane helix</keyword>
<dbReference type="Gene3D" id="3.40.50.300">
    <property type="entry name" value="P-loop containing nucleotide triphosphate hydrolases"/>
    <property type="match status" value="1"/>
</dbReference>
<dbReference type="InterPro" id="IPR027417">
    <property type="entry name" value="P-loop_NTPase"/>
</dbReference>
<proteinExistence type="predicted"/>
<accession>A0A4P2WVD6</accession>
<keyword evidence="3" id="KW-1185">Reference proteome</keyword>